<keyword evidence="12" id="KW-1185">Reference proteome</keyword>
<comment type="catalytic activity">
    <reaction evidence="9">
        <text>Release of signal peptides from bacterial membrane prolipoproteins. Hydrolyzes -Xaa-Yaa-Zaa-|-(S,diacylglyceryl)Cys-, in which Xaa is hydrophobic (preferably Leu), and Yaa (Ala or Ser) and Zaa (Gly or Ala) have small, neutral side chains.</text>
        <dbReference type="EC" id="3.4.23.36"/>
    </reaction>
</comment>
<comment type="function">
    <text evidence="9">This protein specifically catalyzes the removal of signal peptides from prolipoproteins.</text>
</comment>
<feature type="transmembrane region" description="Helical" evidence="9">
    <location>
        <begin position="124"/>
        <end position="148"/>
    </location>
</feature>
<dbReference type="NCBIfam" id="TIGR00077">
    <property type="entry name" value="lspA"/>
    <property type="match status" value="1"/>
</dbReference>
<dbReference type="HAMAP" id="MF_00161">
    <property type="entry name" value="LspA"/>
    <property type="match status" value="1"/>
</dbReference>
<evidence type="ECO:0000313" key="12">
    <source>
        <dbReference type="Proteomes" id="UP000253250"/>
    </source>
</evidence>
<feature type="active site" evidence="9">
    <location>
        <position position="132"/>
    </location>
</feature>
<gene>
    <name evidence="9 11" type="primary">lspA</name>
    <name evidence="11" type="ORF">C4900_11180</name>
</gene>
<evidence type="ECO:0000256" key="7">
    <source>
        <dbReference type="ARBA" id="ARBA00022989"/>
    </source>
</evidence>
<evidence type="ECO:0000256" key="3">
    <source>
        <dbReference type="ARBA" id="ARBA00022670"/>
    </source>
</evidence>
<protein>
    <recommendedName>
        <fullName evidence="9">Lipoprotein signal peptidase</fullName>
        <ecNumber evidence="9">3.4.23.36</ecNumber>
    </recommendedName>
    <alternativeName>
        <fullName evidence="9">Prolipoprotein signal peptidase</fullName>
    </alternativeName>
    <alternativeName>
        <fullName evidence="9">Signal peptidase II</fullName>
        <shortName evidence="9">SPase II</shortName>
    </alternativeName>
</protein>
<evidence type="ECO:0000313" key="11">
    <source>
        <dbReference type="EMBL" id="RCN56384.1"/>
    </source>
</evidence>
<name>A0A1C2FZJ4_9GAMM</name>
<dbReference type="EMBL" id="PSYR01000002">
    <property type="protein sequence ID" value="RCN56384.1"/>
    <property type="molecule type" value="Genomic_DNA"/>
</dbReference>
<comment type="caution">
    <text evidence="9">Lacks conserved residue(s) required for the propagation of feature annotation.</text>
</comment>
<keyword evidence="3 9" id="KW-0645">Protease</keyword>
<dbReference type="PRINTS" id="PR00781">
    <property type="entry name" value="LIPOSIGPTASE"/>
</dbReference>
<evidence type="ECO:0000256" key="9">
    <source>
        <dbReference type="HAMAP-Rule" id="MF_00161"/>
    </source>
</evidence>
<dbReference type="OrthoDB" id="9810259at2"/>
<keyword evidence="5 9" id="KW-0064">Aspartyl protease</keyword>
<keyword evidence="4 9" id="KW-0812">Transmembrane</keyword>
<comment type="caution">
    <text evidence="11">The sequence shown here is derived from an EMBL/GenBank/DDBJ whole genome shotgun (WGS) entry which is preliminary data.</text>
</comment>
<evidence type="ECO:0000256" key="4">
    <source>
        <dbReference type="ARBA" id="ARBA00022692"/>
    </source>
</evidence>
<dbReference type="AlphaFoldDB" id="A0A1C2FZJ4"/>
<feature type="active site" evidence="9">
    <location>
        <position position="114"/>
    </location>
</feature>
<evidence type="ECO:0000256" key="1">
    <source>
        <dbReference type="ARBA" id="ARBA00006139"/>
    </source>
</evidence>
<reference evidence="11 12" key="1">
    <citation type="submission" date="2018-02" db="EMBL/GenBank/DDBJ databases">
        <title>Insights into the biology of acidophilic members of the Acidiferrobacteraceae family derived from comparative genomic analyses.</title>
        <authorList>
            <person name="Issotta F."/>
            <person name="Thyssen C."/>
            <person name="Mena C."/>
            <person name="Moya A."/>
            <person name="Bellenberg S."/>
            <person name="Sproer C."/>
            <person name="Covarrubias P.C."/>
            <person name="Sand W."/>
            <person name="Quatrini R."/>
            <person name="Vera M."/>
        </authorList>
    </citation>
    <scope>NUCLEOTIDE SEQUENCE [LARGE SCALE GENOMIC DNA]</scope>
    <source>
        <strain evidence="12">m-1</strain>
    </source>
</reference>
<keyword evidence="2 9" id="KW-1003">Cell membrane</keyword>
<evidence type="ECO:0000256" key="5">
    <source>
        <dbReference type="ARBA" id="ARBA00022750"/>
    </source>
</evidence>
<dbReference type="Proteomes" id="UP000253250">
    <property type="component" value="Unassembled WGS sequence"/>
</dbReference>
<evidence type="ECO:0000256" key="2">
    <source>
        <dbReference type="ARBA" id="ARBA00022475"/>
    </source>
</evidence>
<evidence type="ECO:0000256" key="10">
    <source>
        <dbReference type="RuleBase" id="RU004181"/>
    </source>
</evidence>
<comment type="pathway">
    <text evidence="9">Protein modification; lipoprotein biosynthesis (signal peptide cleavage).</text>
</comment>
<evidence type="ECO:0000256" key="8">
    <source>
        <dbReference type="ARBA" id="ARBA00023136"/>
    </source>
</evidence>
<dbReference type="PANTHER" id="PTHR33695:SF1">
    <property type="entry name" value="LIPOPROTEIN SIGNAL PEPTIDASE"/>
    <property type="match status" value="1"/>
</dbReference>
<comment type="subcellular location">
    <subcellularLocation>
        <location evidence="9">Cell membrane</location>
        <topology evidence="9">Multi-pass membrane protein</topology>
    </subcellularLocation>
</comment>
<dbReference type="PANTHER" id="PTHR33695">
    <property type="entry name" value="LIPOPROTEIN SIGNAL PEPTIDASE"/>
    <property type="match status" value="1"/>
</dbReference>
<sequence>MLGYLLIAVAVFVLDQWSKAEAVRYLSRGSVHVTSFLNLVLVYNRGAAFGFLSNASGWQNVLFIAVAVAIVAGILIFLVRGGRRDRLTVVALMLVLGGAAGNLADRIRLGEVVDFIDFHIGSWHWYTFNLADSAITVGAVLLAIDAWVSRRATTAPERR</sequence>
<accession>A0A1C2FZJ4</accession>
<evidence type="ECO:0000256" key="6">
    <source>
        <dbReference type="ARBA" id="ARBA00022801"/>
    </source>
</evidence>
<dbReference type="GO" id="GO:0004190">
    <property type="term" value="F:aspartic-type endopeptidase activity"/>
    <property type="evidence" value="ECO:0007669"/>
    <property type="project" value="UniProtKB-UniRule"/>
</dbReference>
<dbReference type="GO" id="GO:0006508">
    <property type="term" value="P:proteolysis"/>
    <property type="evidence" value="ECO:0007669"/>
    <property type="project" value="UniProtKB-KW"/>
</dbReference>
<dbReference type="InterPro" id="IPR001872">
    <property type="entry name" value="Peptidase_A8"/>
</dbReference>
<keyword evidence="8 9" id="KW-0472">Membrane</keyword>
<feature type="transmembrane region" description="Helical" evidence="9">
    <location>
        <begin position="86"/>
        <end position="104"/>
    </location>
</feature>
<keyword evidence="6 9" id="KW-0378">Hydrolase</keyword>
<feature type="transmembrane region" description="Helical" evidence="9">
    <location>
        <begin position="61"/>
        <end position="79"/>
    </location>
</feature>
<dbReference type="UniPathway" id="UPA00665"/>
<keyword evidence="7 9" id="KW-1133">Transmembrane helix</keyword>
<dbReference type="EC" id="3.4.23.36" evidence="9"/>
<dbReference type="GO" id="GO:0005886">
    <property type="term" value="C:plasma membrane"/>
    <property type="evidence" value="ECO:0007669"/>
    <property type="project" value="UniProtKB-SubCell"/>
</dbReference>
<organism evidence="11 12">
    <name type="scientific">Acidiferrobacter thiooxydans</name>
    <dbReference type="NCBI Taxonomy" id="163359"/>
    <lineage>
        <taxon>Bacteria</taxon>
        <taxon>Pseudomonadati</taxon>
        <taxon>Pseudomonadota</taxon>
        <taxon>Gammaproteobacteria</taxon>
        <taxon>Acidiferrobacterales</taxon>
        <taxon>Acidiferrobacteraceae</taxon>
        <taxon>Acidiferrobacter</taxon>
    </lineage>
</organism>
<proteinExistence type="inferred from homology"/>
<dbReference type="STRING" id="163359.A9R16_01650"/>
<comment type="similarity">
    <text evidence="1 9 10">Belongs to the peptidase A8 family.</text>
</comment>
<dbReference type="Pfam" id="PF01252">
    <property type="entry name" value="Peptidase_A8"/>
    <property type="match status" value="1"/>
</dbReference>
<dbReference type="RefSeq" id="WP_065971591.1">
    <property type="nucleotide sequence ID" value="NZ_CP080624.1"/>
</dbReference>